<proteinExistence type="predicted"/>
<feature type="compositionally biased region" description="Low complexity" evidence="1">
    <location>
        <begin position="135"/>
        <end position="148"/>
    </location>
</feature>
<evidence type="ECO:0000313" key="2">
    <source>
        <dbReference type="EMBL" id="MFD2630262.1"/>
    </source>
</evidence>
<feature type="region of interest" description="Disordered" evidence="1">
    <location>
        <begin position="20"/>
        <end position="81"/>
    </location>
</feature>
<evidence type="ECO:0000313" key="3">
    <source>
        <dbReference type="Proteomes" id="UP001597451"/>
    </source>
</evidence>
<dbReference type="PROSITE" id="PS51257">
    <property type="entry name" value="PROKAR_LIPOPROTEIN"/>
    <property type="match status" value="1"/>
</dbReference>
<dbReference type="Pfam" id="PF09580">
    <property type="entry name" value="Spore_YhcN_YlaJ"/>
    <property type="match status" value="2"/>
</dbReference>
<dbReference type="InterPro" id="IPR019076">
    <property type="entry name" value="Spore_lipoprot_YhcN/YlaJ-like"/>
</dbReference>
<comment type="caution">
    <text evidence="2">The sequence shown here is derived from an EMBL/GenBank/DDBJ whole genome shotgun (WGS) entry which is preliminary data.</text>
</comment>
<dbReference type="Proteomes" id="UP001597451">
    <property type="component" value="Unassembled WGS sequence"/>
</dbReference>
<dbReference type="InterPro" id="IPR014247">
    <property type="entry name" value="Spore_lipoprot_YhcN/YlaJ"/>
</dbReference>
<gene>
    <name evidence="2" type="ORF">ACFSUN_15860</name>
</gene>
<keyword evidence="3" id="KW-1185">Reference proteome</keyword>
<feature type="compositionally biased region" description="Basic and acidic residues" evidence="1">
    <location>
        <begin position="49"/>
        <end position="65"/>
    </location>
</feature>
<keyword evidence="2" id="KW-0449">Lipoprotein</keyword>
<dbReference type="NCBIfam" id="TIGR02898">
    <property type="entry name" value="spore_YhcN_YlaJ"/>
    <property type="match status" value="1"/>
</dbReference>
<dbReference type="RefSeq" id="WP_379563308.1">
    <property type="nucleotide sequence ID" value="NZ_JBHUMX010000041.1"/>
</dbReference>
<feature type="region of interest" description="Disordered" evidence="1">
    <location>
        <begin position="112"/>
        <end position="156"/>
    </location>
</feature>
<feature type="compositionally biased region" description="Polar residues" evidence="1">
    <location>
        <begin position="20"/>
        <end position="46"/>
    </location>
</feature>
<name>A0ABW5Q3N0_9BACI</name>
<sequence length="222" mass="24482">MKWKLASTVAVITLALTGCGTDNGNNQEDAAGNNNVEQTRYNNTGEGMSGDRDYEMARDSERDQNRNNANDQQDYEVSEKAAKRIASELDEIDQAYVLTTENNAYVAAELSNQNGKKGNNGNNGGDTADNEGIQNTDTYDNDTNTGNGNSNGGEVTDEVKEKITKIVKSVDQDIDNVYVSTNPDFRDLTNNYIDDMNNGEPIEGFFDQFGTMIERLFPQNNQ</sequence>
<reference evidence="3" key="1">
    <citation type="journal article" date="2019" name="Int. J. Syst. Evol. Microbiol.">
        <title>The Global Catalogue of Microorganisms (GCM) 10K type strain sequencing project: providing services to taxonomists for standard genome sequencing and annotation.</title>
        <authorList>
            <consortium name="The Broad Institute Genomics Platform"/>
            <consortium name="The Broad Institute Genome Sequencing Center for Infectious Disease"/>
            <person name="Wu L."/>
            <person name="Ma J."/>
        </authorList>
    </citation>
    <scope>NUCLEOTIDE SEQUENCE [LARGE SCALE GENOMIC DNA]</scope>
    <source>
        <strain evidence="3">TISTR 1858</strain>
    </source>
</reference>
<protein>
    <submittedName>
        <fullName evidence="2">YhcN/YlaJ family sporulation lipoprotein</fullName>
    </submittedName>
</protein>
<accession>A0ABW5Q3N0</accession>
<dbReference type="EMBL" id="JBHUMX010000041">
    <property type="protein sequence ID" value="MFD2630262.1"/>
    <property type="molecule type" value="Genomic_DNA"/>
</dbReference>
<organism evidence="2 3">
    <name type="scientific">Oceanobacillus kapialis</name>
    <dbReference type="NCBI Taxonomy" id="481353"/>
    <lineage>
        <taxon>Bacteria</taxon>
        <taxon>Bacillati</taxon>
        <taxon>Bacillota</taxon>
        <taxon>Bacilli</taxon>
        <taxon>Bacillales</taxon>
        <taxon>Bacillaceae</taxon>
        <taxon>Oceanobacillus</taxon>
    </lineage>
</organism>
<evidence type="ECO:0000256" key="1">
    <source>
        <dbReference type="SAM" id="MobiDB-lite"/>
    </source>
</evidence>